<dbReference type="PATRIC" id="fig|45056.6.peg.1699"/>
<geneLocation type="plasmid" evidence="2 4">
    <name>13</name>
</geneLocation>
<evidence type="ECO:0000313" key="3">
    <source>
        <dbReference type="Proteomes" id="UP000054859"/>
    </source>
</evidence>
<reference evidence="1 3" key="1">
    <citation type="submission" date="2015-11" db="EMBL/GenBank/DDBJ databases">
        <title>Identification of large and diverse effector repertoires of 38 Legionella species.</title>
        <authorList>
            <person name="Burstein D."/>
            <person name="Amaro F."/>
            <person name="Zusman T."/>
            <person name="Lifshitz Z."/>
            <person name="Cohen O."/>
            <person name="Gilbert J.A."/>
            <person name="Pupko T."/>
            <person name="Shuman H.A."/>
            <person name="Segal G."/>
        </authorList>
    </citation>
    <scope>NUCLEOTIDE SEQUENCE [LARGE SCALE GENOMIC DNA]</scope>
    <source>
        <strain evidence="1 3">1762-AUS-E</strain>
    </source>
</reference>
<dbReference type="Proteomes" id="UP000281170">
    <property type="component" value="Plasmid 13"/>
</dbReference>
<evidence type="ECO:0000313" key="2">
    <source>
        <dbReference type="EMBL" id="VEH85355.1"/>
    </source>
</evidence>
<dbReference type="AlphaFoldDB" id="A0A0W0R222"/>
<reference evidence="2 4" key="2">
    <citation type="submission" date="2018-12" db="EMBL/GenBank/DDBJ databases">
        <authorList>
            <consortium name="Pathogen Informatics"/>
        </authorList>
    </citation>
    <scope>NUCLEOTIDE SEQUENCE [LARGE SCALE GENOMIC DNA]</scope>
    <source>
        <strain evidence="2 4">NCTC12735</strain>
        <plasmid evidence="4">13</plasmid>
    </source>
</reference>
<dbReference type="Proteomes" id="UP000054859">
    <property type="component" value="Unassembled WGS sequence"/>
</dbReference>
<keyword evidence="3" id="KW-1185">Reference proteome</keyword>
<evidence type="ECO:0000313" key="4">
    <source>
        <dbReference type="Proteomes" id="UP000281170"/>
    </source>
</evidence>
<name>A0A0W0R222_9GAMM</name>
<dbReference type="EMBL" id="LR134422">
    <property type="protein sequence ID" value="VEH85355.1"/>
    <property type="molecule type" value="Genomic_DNA"/>
</dbReference>
<evidence type="ECO:0000313" key="1">
    <source>
        <dbReference type="EMBL" id="KTC65124.1"/>
    </source>
</evidence>
<sequence length="58" mass="6674">MVRIYKGLAHFFWENGKEIVILIDRTGYCSKGFHALEASVVEHGRSIPIYHEVHSESD</sequence>
<protein>
    <submittedName>
        <fullName evidence="1">Transposase</fullName>
    </submittedName>
</protein>
<dbReference type="EMBL" id="LNKA01000010">
    <property type="protein sequence ID" value="KTC65124.1"/>
    <property type="molecule type" value="Genomic_DNA"/>
</dbReference>
<gene>
    <name evidence="1" type="ORF">Lade_1647</name>
    <name evidence="2" type="ORF">NCTC12735_00982</name>
</gene>
<organism evidence="1 3">
    <name type="scientific">Legionella adelaidensis</name>
    <dbReference type="NCBI Taxonomy" id="45056"/>
    <lineage>
        <taxon>Bacteria</taxon>
        <taxon>Pseudomonadati</taxon>
        <taxon>Pseudomonadota</taxon>
        <taxon>Gammaproteobacteria</taxon>
        <taxon>Legionellales</taxon>
        <taxon>Legionellaceae</taxon>
        <taxon>Legionella</taxon>
    </lineage>
</organism>
<keyword evidence="2" id="KW-0614">Plasmid</keyword>
<dbReference type="KEGG" id="ladl:NCTC12735_00982"/>
<proteinExistence type="predicted"/>
<accession>A0A0W0R222</accession>